<keyword evidence="12" id="KW-1185">Reference proteome</keyword>
<evidence type="ECO:0000313" key="12">
    <source>
        <dbReference type="Proteomes" id="UP000182658"/>
    </source>
</evidence>
<feature type="compositionally biased region" description="Basic and acidic residues" evidence="9">
    <location>
        <begin position="96"/>
        <end position="110"/>
    </location>
</feature>
<evidence type="ECO:0000256" key="4">
    <source>
        <dbReference type="ARBA" id="ARBA00022723"/>
    </source>
</evidence>
<evidence type="ECO:0000256" key="1">
    <source>
        <dbReference type="ARBA" id="ARBA00001798"/>
    </source>
</evidence>
<dbReference type="GO" id="GO:0061630">
    <property type="term" value="F:ubiquitin protein ligase activity"/>
    <property type="evidence" value="ECO:0007669"/>
    <property type="project" value="UniProtKB-EC"/>
</dbReference>
<organism evidence="11 12">
    <name type="scientific">Coniochaeta ligniaria NRRL 30616</name>
    <dbReference type="NCBI Taxonomy" id="1408157"/>
    <lineage>
        <taxon>Eukaryota</taxon>
        <taxon>Fungi</taxon>
        <taxon>Dikarya</taxon>
        <taxon>Ascomycota</taxon>
        <taxon>Pezizomycotina</taxon>
        <taxon>Sordariomycetes</taxon>
        <taxon>Sordariomycetidae</taxon>
        <taxon>Coniochaetales</taxon>
        <taxon>Coniochaetaceae</taxon>
        <taxon>Coniochaeta</taxon>
    </lineage>
</organism>
<name>A0A1J7J6A1_9PEZI</name>
<comment type="catalytic activity">
    <reaction evidence="1">
        <text>[E2 ubiquitin-conjugating enzyme]-S-ubiquitinyl-L-cysteine + [acceptor protein]-L-lysine = [E2 ubiquitin-conjugating enzyme]-L-cysteine + [acceptor protein]-N(6)-ubiquitinyl-L-lysine.</text>
        <dbReference type="EC" id="2.3.2.31"/>
    </reaction>
</comment>
<dbReference type="Proteomes" id="UP000182658">
    <property type="component" value="Unassembled WGS sequence"/>
</dbReference>
<reference evidence="11 12" key="1">
    <citation type="submission" date="2016-10" db="EMBL/GenBank/DDBJ databases">
        <title>Draft genome sequence of Coniochaeta ligniaria NRRL30616, a lignocellulolytic fungus for bioabatement of inhibitors in plant biomass hydrolysates.</title>
        <authorList>
            <consortium name="DOE Joint Genome Institute"/>
            <person name="Jimenez D.J."/>
            <person name="Hector R.E."/>
            <person name="Riley R."/>
            <person name="Sun H."/>
            <person name="Grigoriev I.V."/>
            <person name="Van Elsas J.D."/>
            <person name="Nichols N.N."/>
        </authorList>
    </citation>
    <scope>NUCLEOTIDE SEQUENCE [LARGE SCALE GENOMIC DNA]</scope>
    <source>
        <strain evidence="11 12">NRRL 30616</strain>
    </source>
</reference>
<dbReference type="PROSITE" id="PS00518">
    <property type="entry name" value="ZF_RING_1"/>
    <property type="match status" value="1"/>
</dbReference>
<dbReference type="CDD" id="cd22584">
    <property type="entry name" value="Rcat_RBR_unk"/>
    <property type="match status" value="1"/>
</dbReference>
<feature type="region of interest" description="Disordered" evidence="9">
    <location>
        <begin position="159"/>
        <end position="200"/>
    </location>
</feature>
<dbReference type="EMBL" id="KV875103">
    <property type="protein sequence ID" value="OIW24684.1"/>
    <property type="molecule type" value="Genomic_DNA"/>
</dbReference>
<protein>
    <recommendedName>
        <fullName evidence="2">RBR-type E3 ubiquitin transferase</fullName>
        <ecNumber evidence="2">2.3.2.31</ecNumber>
    </recommendedName>
</protein>
<proteinExistence type="predicted"/>
<keyword evidence="4" id="KW-0479">Metal-binding</keyword>
<evidence type="ECO:0000256" key="6">
    <source>
        <dbReference type="ARBA" id="ARBA00022771"/>
    </source>
</evidence>
<dbReference type="GO" id="GO:0016567">
    <property type="term" value="P:protein ubiquitination"/>
    <property type="evidence" value="ECO:0007669"/>
    <property type="project" value="InterPro"/>
</dbReference>
<feature type="region of interest" description="Disordered" evidence="9">
    <location>
        <begin position="259"/>
        <end position="284"/>
    </location>
</feature>
<keyword evidence="5" id="KW-0677">Repeat</keyword>
<keyword evidence="3" id="KW-0808">Transferase</keyword>
<dbReference type="PANTHER" id="PTHR11685">
    <property type="entry name" value="RBR FAMILY RING FINGER AND IBR DOMAIN-CONTAINING"/>
    <property type="match status" value="1"/>
</dbReference>
<feature type="region of interest" description="Disordered" evidence="9">
    <location>
        <begin position="96"/>
        <end position="137"/>
    </location>
</feature>
<dbReference type="InParanoid" id="A0A1J7J6A1"/>
<dbReference type="OrthoDB" id="10009520at2759"/>
<dbReference type="CDD" id="cd20335">
    <property type="entry name" value="BRcat_RBR"/>
    <property type="match status" value="1"/>
</dbReference>
<dbReference type="SUPFAM" id="SSF57850">
    <property type="entry name" value="RING/U-box"/>
    <property type="match status" value="2"/>
</dbReference>
<dbReference type="InterPro" id="IPR044066">
    <property type="entry name" value="TRIAD_supradom"/>
</dbReference>
<dbReference type="GO" id="GO:0008270">
    <property type="term" value="F:zinc ion binding"/>
    <property type="evidence" value="ECO:0007669"/>
    <property type="project" value="UniProtKB-KW"/>
</dbReference>
<gene>
    <name evidence="11" type="ORF">CONLIGDRAFT_102739</name>
</gene>
<keyword evidence="7" id="KW-0833">Ubl conjugation pathway</keyword>
<dbReference type="Gene3D" id="1.20.120.1750">
    <property type="match status" value="1"/>
</dbReference>
<dbReference type="Pfam" id="PF01485">
    <property type="entry name" value="IBR"/>
    <property type="match status" value="1"/>
</dbReference>
<dbReference type="STRING" id="1408157.A0A1J7J6A1"/>
<dbReference type="AlphaFoldDB" id="A0A1J7J6A1"/>
<evidence type="ECO:0000256" key="9">
    <source>
        <dbReference type="SAM" id="MobiDB-lite"/>
    </source>
</evidence>
<dbReference type="InterPro" id="IPR017907">
    <property type="entry name" value="Znf_RING_CS"/>
</dbReference>
<dbReference type="InterPro" id="IPR002867">
    <property type="entry name" value="IBR_dom"/>
</dbReference>
<evidence type="ECO:0000256" key="7">
    <source>
        <dbReference type="ARBA" id="ARBA00022786"/>
    </source>
</evidence>
<feature type="compositionally biased region" description="Basic and acidic residues" evidence="9">
    <location>
        <begin position="161"/>
        <end position="170"/>
    </location>
</feature>
<dbReference type="InterPro" id="IPR031127">
    <property type="entry name" value="E3_UB_ligase_RBR"/>
</dbReference>
<feature type="compositionally biased region" description="Polar residues" evidence="9">
    <location>
        <begin position="174"/>
        <end position="188"/>
    </location>
</feature>
<feature type="region of interest" description="Disordered" evidence="9">
    <location>
        <begin position="212"/>
        <end position="231"/>
    </location>
</feature>
<keyword evidence="6" id="KW-0863">Zinc-finger</keyword>
<evidence type="ECO:0000256" key="8">
    <source>
        <dbReference type="ARBA" id="ARBA00022833"/>
    </source>
</evidence>
<evidence type="ECO:0000256" key="5">
    <source>
        <dbReference type="ARBA" id="ARBA00022737"/>
    </source>
</evidence>
<keyword evidence="8" id="KW-0862">Zinc</keyword>
<dbReference type="EC" id="2.3.2.31" evidence="2"/>
<sequence length="560" mass="61108">MSLQEMDAETLSLVLRLQLDDLEELKDKKGKGREGEVSDAQLAIDAYQNELAVQEQLITDLAMSRRIARGAELDAHPVDSMAPEQVPAIHNDLEGHEVTQGDGASERPPKEVSAAAAADMDDTQASNTGSCDNDIPKMPSHDALLAALADWGSNDSGNHGVLDDKLDPADPTRYTPQKSSQDTSVASGTTGGDDCSEVSANADESSNCAIGVAEPASGESPVPLAAAVGDGDKSEIHMRGSADMDDDVYCNHETLSYGSSPKGAESSAQAASFLSPAGPGNSEENKSTIKCDSCHEKLDPAELAHSDCPHRYCRKCLEDLFRGCLTDEGLFPPRCCQRDIPLDREFLSEQLIEQYRAKELEFECPDRTYCHQSSCSAFIPRQSIHSDIATCPKCSEQTCALCKGATHAEDCPLDVELLEVLRVAEENRWKRCSSCRRVVERTFGCNHITCLCKAQFCYVCGQKWGTCTCPFWDEERLLDRTNVVVNRAAAMRPNAGGDGTAAVERVRRNLVRNAGCRHRDWTFRRGSHQCEECLDVLPVFIFECDGCGLFACGRCRRHGL</sequence>
<evidence type="ECO:0000259" key="10">
    <source>
        <dbReference type="PROSITE" id="PS51873"/>
    </source>
</evidence>
<accession>A0A1J7J6A1</accession>
<dbReference type="PROSITE" id="PS51873">
    <property type="entry name" value="TRIAD"/>
    <property type="match status" value="1"/>
</dbReference>
<evidence type="ECO:0000256" key="3">
    <source>
        <dbReference type="ARBA" id="ARBA00022679"/>
    </source>
</evidence>
<evidence type="ECO:0000256" key="2">
    <source>
        <dbReference type="ARBA" id="ARBA00012251"/>
    </source>
</evidence>
<evidence type="ECO:0000313" key="11">
    <source>
        <dbReference type="EMBL" id="OIW24684.1"/>
    </source>
</evidence>
<feature type="domain" description="RING-type" evidence="10">
    <location>
        <begin position="287"/>
        <end position="473"/>
    </location>
</feature>